<dbReference type="InterPro" id="IPR007815">
    <property type="entry name" value="Emycin_Estase"/>
</dbReference>
<dbReference type="Gene3D" id="3.40.1660.10">
    <property type="entry name" value="EreA-like (biosynthetic domain)"/>
    <property type="match status" value="1"/>
</dbReference>
<dbReference type="Pfam" id="PF05139">
    <property type="entry name" value="Erythro_esteras"/>
    <property type="match status" value="1"/>
</dbReference>
<organism evidence="1 2">
    <name type="scientific">Spirosoma pollinicola</name>
    <dbReference type="NCBI Taxonomy" id="2057025"/>
    <lineage>
        <taxon>Bacteria</taxon>
        <taxon>Pseudomonadati</taxon>
        <taxon>Bacteroidota</taxon>
        <taxon>Cytophagia</taxon>
        <taxon>Cytophagales</taxon>
        <taxon>Cytophagaceae</taxon>
        <taxon>Spirosoma</taxon>
    </lineage>
</organism>
<dbReference type="EMBL" id="CP025096">
    <property type="protein sequence ID" value="AUD03494.1"/>
    <property type="molecule type" value="Genomic_DNA"/>
</dbReference>
<dbReference type="RefSeq" id="WP_100989561.1">
    <property type="nucleotide sequence ID" value="NZ_CP025096.1"/>
</dbReference>
<proteinExistence type="predicted"/>
<dbReference type="Gene3D" id="1.20.1440.30">
    <property type="entry name" value="Biosynthetic Protein domain"/>
    <property type="match status" value="1"/>
</dbReference>
<keyword evidence="2" id="KW-1185">Reference proteome</keyword>
<dbReference type="KEGG" id="spir:CWM47_17655"/>
<evidence type="ECO:0000313" key="1">
    <source>
        <dbReference type="EMBL" id="AUD03494.1"/>
    </source>
</evidence>
<dbReference type="GO" id="GO:0046677">
    <property type="term" value="P:response to antibiotic"/>
    <property type="evidence" value="ECO:0007669"/>
    <property type="project" value="InterPro"/>
</dbReference>
<dbReference type="OrthoDB" id="9810066at2"/>
<dbReference type="CDD" id="cd14728">
    <property type="entry name" value="Ere-like"/>
    <property type="match status" value="1"/>
</dbReference>
<gene>
    <name evidence="1" type="ORF">CWM47_17655</name>
</gene>
<accession>A0A2K8Z107</accession>
<dbReference type="AlphaFoldDB" id="A0A2K8Z107"/>
<evidence type="ECO:0008006" key="3">
    <source>
        <dbReference type="Google" id="ProtNLM"/>
    </source>
</evidence>
<dbReference type="SUPFAM" id="SSF159501">
    <property type="entry name" value="EreA/ChaN-like"/>
    <property type="match status" value="1"/>
</dbReference>
<evidence type="ECO:0000313" key="2">
    <source>
        <dbReference type="Proteomes" id="UP000232883"/>
    </source>
</evidence>
<reference evidence="1 2" key="1">
    <citation type="submission" date="2017-11" db="EMBL/GenBank/DDBJ databases">
        <title>Taxonomic description and genome sequences of Spirosoma HA7 sp. nov., isolated from pollen microhabitat of Corylus avellana.</title>
        <authorList>
            <person name="Ambika Manirajan B."/>
            <person name="Suarez C."/>
            <person name="Ratering S."/>
            <person name="Geissler-Plaum R."/>
            <person name="Cardinale M."/>
            <person name="Sylvia S."/>
        </authorList>
    </citation>
    <scope>NUCLEOTIDE SEQUENCE [LARGE SCALE GENOMIC DNA]</scope>
    <source>
        <strain evidence="1 2">HA7</strain>
    </source>
</reference>
<dbReference type="PANTHER" id="PTHR31299">
    <property type="entry name" value="ESTERASE, PUTATIVE (AFU_ORTHOLOGUE AFUA_1G05850)-RELATED"/>
    <property type="match status" value="1"/>
</dbReference>
<dbReference type="Proteomes" id="UP000232883">
    <property type="component" value="Chromosome"/>
</dbReference>
<sequence length="450" mass="49527">MASRWLFRFTSFSILLRFTLIGCKQAEPQPPSDLTTEQQTVVAALDKSNYPIKDADPTREFSDLAVLDTLLAKAQVVGIGESTHGTHEFAQTKDRLFRYLVQTHHHQAIGIEASFGRTILVNRFIHGESSSFTDAAVAAKSLNSWPLSTTEVAQWLQWMREYNTGKSSTQQISVYGLDCPEATDEFPLIREFIAKVDPGSLAKIDSIATLFNLTIGANSPLPAQQYSQKLPELYNLFVSNETNWTSASGSPAYEVAKQAARVLIQQQNLASISDLCQKSAKRDGYLAENAQWLLTKLKVSKLSLWAHSTHIGDLPTVNCGQPTMGSYLKQQLKDQYVTIGTSLANGRFTGRNSALAATPLSVLSVSGAATPRSYNYLLGRSQSANFILNLHRFDAGSSLGSWLSTPYSFFLAGAGYDERKPDQAYYSIGLSTGFDVLIHFRDTSPTQLLP</sequence>
<dbReference type="PANTHER" id="PTHR31299:SF0">
    <property type="entry name" value="ESTERASE, PUTATIVE (AFU_ORTHOLOGUE AFUA_1G05850)-RELATED"/>
    <property type="match status" value="1"/>
</dbReference>
<name>A0A2K8Z107_9BACT</name>
<dbReference type="InterPro" id="IPR052036">
    <property type="entry name" value="Hydrolase/PRTase-associated"/>
</dbReference>
<protein>
    <recommendedName>
        <fullName evidence="3">Erythromycin esterase</fullName>
    </recommendedName>
</protein>
<dbReference type="Gene3D" id="3.30.1870.10">
    <property type="entry name" value="EreA-like, domain 2"/>
    <property type="match status" value="1"/>
</dbReference>